<dbReference type="PRINTS" id="PR00724">
    <property type="entry name" value="CRBOXYPTASEC"/>
</dbReference>
<dbReference type="EMBL" id="JAPWDV010000001">
    <property type="protein sequence ID" value="KAJ6223124.1"/>
    <property type="molecule type" value="Genomic_DNA"/>
</dbReference>
<dbReference type="InterPro" id="IPR001563">
    <property type="entry name" value="Peptidase_S10"/>
</dbReference>
<organism evidence="6 7">
    <name type="scientific">Blomia tropicalis</name>
    <name type="common">Mite</name>
    <dbReference type="NCBI Taxonomy" id="40697"/>
    <lineage>
        <taxon>Eukaryota</taxon>
        <taxon>Metazoa</taxon>
        <taxon>Ecdysozoa</taxon>
        <taxon>Arthropoda</taxon>
        <taxon>Chelicerata</taxon>
        <taxon>Arachnida</taxon>
        <taxon>Acari</taxon>
        <taxon>Acariformes</taxon>
        <taxon>Sarcoptiformes</taxon>
        <taxon>Astigmata</taxon>
        <taxon>Glycyphagoidea</taxon>
        <taxon>Echimyopodidae</taxon>
        <taxon>Blomia</taxon>
    </lineage>
</organism>
<evidence type="ECO:0000256" key="1">
    <source>
        <dbReference type="ARBA" id="ARBA00009431"/>
    </source>
</evidence>
<comment type="similarity">
    <text evidence="1 5">Belongs to the peptidase S10 family.</text>
</comment>
<dbReference type="Gene3D" id="3.40.50.1820">
    <property type="entry name" value="alpha/beta hydrolase"/>
    <property type="match status" value="1"/>
</dbReference>
<reference evidence="6" key="1">
    <citation type="submission" date="2022-12" db="EMBL/GenBank/DDBJ databases">
        <title>Genome assemblies of Blomia tropicalis.</title>
        <authorList>
            <person name="Cui Y."/>
        </authorList>
    </citation>
    <scope>NUCLEOTIDE SEQUENCE</scope>
    <source>
        <tissue evidence="6">Adult mites</tissue>
    </source>
</reference>
<dbReference type="OMA" id="FPNFKNQ"/>
<proteinExistence type="inferred from homology"/>
<evidence type="ECO:0000256" key="3">
    <source>
        <dbReference type="ARBA" id="ARBA00022670"/>
    </source>
</evidence>
<dbReference type="SUPFAM" id="SSF53474">
    <property type="entry name" value="alpha/beta-Hydrolases"/>
    <property type="match status" value="1"/>
</dbReference>
<dbReference type="PANTHER" id="PTHR11802:SF201">
    <property type="entry name" value="CARBOXYPEPTIDASE"/>
    <property type="match status" value="1"/>
</dbReference>
<comment type="caution">
    <text evidence="6">The sequence shown here is derived from an EMBL/GenBank/DDBJ whole genome shotgun (WGS) entry which is preliminary data.</text>
</comment>
<dbReference type="InterPro" id="IPR018202">
    <property type="entry name" value="Ser_caboxypep_ser_AS"/>
</dbReference>
<dbReference type="GO" id="GO:1904715">
    <property type="term" value="P:negative regulation of chaperone-mediated autophagy"/>
    <property type="evidence" value="ECO:0007669"/>
    <property type="project" value="UniProtKB-ARBA"/>
</dbReference>
<keyword evidence="7" id="KW-1185">Reference proteome</keyword>
<keyword evidence="5" id="KW-0732">Signal</keyword>
<keyword evidence="3 5" id="KW-0645">Protease</keyword>
<gene>
    <name evidence="6" type="ORF">RDWZM_001669</name>
</gene>
<protein>
    <recommendedName>
        <fullName evidence="5">Carboxypeptidase</fullName>
        <ecNumber evidence="5">3.4.16.-</ecNumber>
    </recommendedName>
</protein>
<dbReference type="FunFam" id="3.40.50.1820:FF:000335">
    <property type="entry name" value="Carboxypeptidase"/>
    <property type="match status" value="1"/>
</dbReference>
<dbReference type="EC" id="3.4.16.-" evidence="5"/>
<evidence type="ECO:0000313" key="7">
    <source>
        <dbReference type="Proteomes" id="UP001142055"/>
    </source>
</evidence>
<dbReference type="AlphaFoldDB" id="A0A9Q0MCD5"/>
<dbReference type="Pfam" id="PF00450">
    <property type="entry name" value="Peptidase_S10"/>
    <property type="match status" value="1"/>
</dbReference>
<keyword evidence="4 5" id="KW-0378">Hydrolase</keyword>
<dbReference type="GO" id="GO:0031647">
    <property type="term" value="P:regulation of protein stability"/>
    <property type="evidence" value="ECO:0007669"/>
    <property type="project" value="UniProtKB-ARBA"/>
</dbReference>
<evidence type="ECO:0000313" key="6">
    <source>
        <dbReference type="EMBL" id="KAJ6223124.1"/>
    </source>
</evidence>
<sequence>MIIQLVTFVLLYLNVAASFPGEKDQVLSIPGWKEKLPFKHYSGYLESINGARLHYWFFESQSDHAATDPLVLWLNGGPGCSSLLGALSENGPIQVNRNGSIVLNEYAWNQKANILYLESPIGVGFSYKVNGGNDVQDDMSTAKLNFEALKSFYRKFPQYNSNRFYITGESYAGIYIPTLSVLLLENKWPTSFVGVAMGNALLDTTLLANSAFHYYYFHGLVGSTLWNFLVESCCKNHSSSLRQCDFVNTHTNECLNARSLFYNATRKFKINPYNIYDDCLEDPELEIPMGHVSYQQVMDQVLVDSLNIAKDYSTGRNLPVAISPPCLSQYYLSKFLNQPLMRKALHIDSAASEWTPCQVNIGYHRQLNSMKPQVKHMIDSGIDVLIYNGDTDSMCNFIGNEWFVEELGYRTRIEYHAWKDNGQVAGFHRFYDRQLTFVTFLGAGHMVPGDKPRAALKLFNEFINAK</sequence>
<dbReference type="PANTHER" id="PTHR11802">
    <property type="entry name" value="SERINE PROTEASE FAMILY S10 SERINE CARBOXYPEPTIDASE"/>
    <property type="match status" value="1"/>
</dbReference>
<dbReference type="FunFam" id="3.40.50.12670:FF:000002">
    <property type="entry name" value="Carboxypeptidase"/>
    <property type="match status" value="1"/>
</dbReference>
<dbReference type="InterPro" id="IPR029058">
    <property type="entry name" value="AB_hydrolase_fold"/>
</dbReference>
<evidence type="ECO:0000256" key="2">
    <source>
        <dbReference type="ARBA" id="ARBA00022645"/>
    </source>
</evidence>
<dbReference type="PROSITE" id="PS00131">
    <property type="entry name" value="CARBOXYPEPT_SER_SER"/>
    <property type="match status" value="1"/>
</dbReference>
<accession>A0A9Q0MCD5</accession>
<dbReference type="Proteomes" id="UP001142055">
    <property type="component" value="Chromosome 1"/>
</dbReference>
<feature type="signal peptide" evidence="5">
    <location>
        <begin position="1"/>
        <end position="17"/>
    </location>
</feature>
<feature type="chain" id="PRO_5040539172" description="Carboxypeptidase" evidence="5">
    <location>
        <begin position="18"/>
        <end position="466"/>
    </location>
</feature>
<dbReference type="GO" id="GO:0004185">
    <property type="term" value="F:serine-type carboxypeptidase activity"/>
    <property type="evidence" value="ECO:0007669"/>
    <property type="project" value="UniProtKB-UniRule"/>
</dbReference>
<dbReference type="GO" id="GO:0006508">
    <property type="term" value="P:proteolysis"/>
    <property type="evidence" value="ECO:0007669"/>
    <property type="project" value="UniProtKB-KW"/>
</dbReference>
<evidence type="ECO:0000256" key="5">
    <source>
        <dbReference type="RuleBase" id="RU361156"/>
    </source>
</evidence>
<keyword evidence="2 5" id="KW-0121">Carboxypeptidase</keyword>
<name>A0A9Q0MCD5_BLOTA</name>
<evidence type="ECO:0000256" key="4">
    <source>
        <dbReference type="ARBA" id="ARBA00022801"/>
    </source>
</evidence>